<dbReference type="InterPro" id="IPR004090">
    <property type="entry name" value="Chemotax_Me-accpt_rcpt"/>
</dbReference>
<dbReference type="Pfam" id="PF00015">
    <property type="entry name" value="MCPsignal"/>
    <property type="match status" value="1"/>
</dbReference>
<accession>A0A317EA12</accession>
<evidence type="ECO:0000256" key="4">
    <source>
        <dbReference type="SAM" id="MobiDB-lite"/>
    </source>
</evidence>
<dbReference type="GO" id="GO:0016020">
    <property type="term" value="C:membrane"/>
    <property type="evidence" value="ECO:0007669"/>
    <property type="project" value="InterPro"/>
</dbReference>
<evidence type="ECO:0000313" key="6">
    <source>
        <dbReference type="EMBL" id="PWR23392.1"/>
    </source>
</evidence>
<feature type="domain" description="Methyl-accepting transducer" evidence="5">
    <location>
        <begin position="37"/>
        <end position="165"/>
    </location>
</feature>
<evidence type="ECO:0000256" key="2">
    <source>
        <dbReference type="ARBA" id="ARBA00029447"/>
    </source>
</evidence>
<dbReference type="AlphaFoldDB" id="A0A317EA12"/>
<dbReference type="Gene3D" id="1.10.287.950">
    <property type="entry name" value="Methyl-accepting chemotaxis protein"/>
    <property type="match status" value="2"/>
</dbReference>
<evidence type="ECO:0000313" key="7">
    <source>
        <dbReference type="Proteomes" id="UP000246077"/>
    </source>
</evidence>
<dbReference type="PROSITE" id="PS50111">
    <property type="entry name" value="CHEMOTAXIS_TRANSDUC_2"/>
    <property type="match status" value="1"/>
</dbReference>
<dbReference type="InterPro" id="IPR004089">
    <property type="entry name" value="MCPsignal_dom"/>
</dbReference>
<dbReference type="GO" id="GO:0007165">
    <property type="term" value="P:signal transduction"/>
    <property type="evidence" value="ECO:0007669"/>
    <property type="project" value="UniProtKB-KW"/>
</dbReference>
<dbReference type="GO" id="GO:0006935">
    <property type="term" value="P:chemotaxis"/>
    <property type="evidence" value="ECO:0007669"/>
    <property type="project" value="InterPro"/>
</dbReference>
<feature type="region of interest" description="Disordered" evidence="4">
    <location>
        <begin position="1"/>
        <end position="24"/>
    </location>
</feature>
<dbReference type="Proteomes" id="UP000246077">
    <property type="component" value="Unassembled WGS sequence"/>
</dbReference>
<keyword evidence="1 3" id="KW-0807">Transducer</keyword>
<proteinExistence type="inferred from homology"/>
<protein>
    <recommendedName>
        <fullName evidence="5">Methyl-accepting transducer domain-containing protein</fullName>
    </recommendedName>
</protein>
<dbReference type="PANTHER" id="PTHR32089:SF112">
    <property type="entry name" value="LYSOZYME-LIKE PROTEIN-RELATED"/>
    <property type="match status" value="1"/>
</dbReference>
<dbReference type="PRINTS" id="PR00260">
    <property type="entry name" value="CHEMTRNSDUCR"/>
</dbReference>
<dbReference type="OrthoDB" id="354287at2"/>
<sequence>MPRPFRACPNRRPEDGPGTAMRQRPCDTEECCIDGNVAGLSGAADRIGEMIRLIEATAGQTKLLALNATIEAARAGETGKGFAVVAAEVKTLANQTAATSEIARNVDQAARRAQAVSTAIDGVRDAASETSTSSNHVFRAAGDLDRQAERLRAGVDRFLKAVKAA</sequence>
<dbReference type="PANTHER" id="PTHR32089">
    <property type="entry name" value="METHYL-ACCEPTING CHEMOTAXIS PROTEIN MCPB"/>
    <property type="match status" value="1"/>
</dbReference>
<dbReference type="GO" id="GO:0004888">
    <property type="term" value="F:transmembrane signaling receptor activity"/>
    <property type="evidence" value="ECO:0007669"/>
    <property type="project" value="InterPro"/>
</dbReference>
<evidence type="ECO:0000259" key="5">
    <source>
        <dbReference type="PROSITE" id="PS50111"/>
    </source>
</evidence>
<gene>
    <name evidence="6" type="ORF">DKG75_02140</name>
</gene>
<dbReference type="SUPFAM" id="SSF58104">
    <property type="entry name" value="Methyl-accepting chemotaxis protein (MCP) signaling domain"/>
    <property type="match status" value="1"/>
</dbReference>
<dbReference type="EMBL" id="QGLF01000001">
    <property type="protein sequence ID" value="PWR23392.1"/>
    <property type="molecule type" value="Genomic_DNA"/>
</dbReference>
<comment type="similarity">
    <text evidence="2">Belongs to the methyl-accepting chemotaxis (MCP) protein family.</text>
</comment>
<comment type="caution">
    <text evidence="6">The sequence shown here is derived from an EMBL/GenBank/DDBJ whole genome shotgun (WGS) entry which is preliminary data.</text>
</comment>
<dbReference type="SMART" id="SM00283">
    <property type="entry name" value="MA"/>
    <property type="match status" value="1"/>
</dbReference>
<evidence type="ECO:0000256" key="1">
    <source>
        <dbReference type="ARBA" id="ARBA00023224"/>
    </source>
</evidence>
<evidence type="ECO:0000256" key="3">
    <source>
        <dbReference type="PROSITE-ProRule" id="PRU00284"/>
    </source>
</evidence>
<reference evidence="7" key="1">
    <citation type="submission" date="2018-05" db="EMBL/GenBank/DDBJ databases">
        <title>Zavarzinia sp. HR-AS.</title>
        <authorList>
            <person name="Lee Y."/>
            <person name="Jeon C.O."/>
        </authorList>
    </citation>
    <scope>NUCLEOTIDE SEQUENCE [LARGE SCALE GENOMIC DNA]</scope>
    <source>
        <strain evidence="7">DSM 1231</strain>
    </source>
</reference>
<name>A0A317EA12_9PROT</name>
<organism evidence="6 7">
    <name type="scientific">Zavarzinia compransoris</name>
    <dbReference type="NCBI Taxonomy" id="1264899"/>
    <lineage>
        <taxon>Bacteria</taxon>
        <taxon>Pseudomonadati</taxon>
        <taxon>Pseudomonadota</taxon>
        <taxon>Alphaproteobacteria</taxon>
        <taxon>Rhodospirillales</taxon>
        <taxon>Zavarziniaceae</taxon>
        <taxon>Zavarzinia</taxon>
    </lineage>
</organism>
<keyword evidence="7" id="KW-1185">Reference proteome</keyword>